<dbReference type="RefSeq" id="WP_128752727.1">
    <property type="nucleotide sequence ID" value="NZ_CP035282.1"/>
</dbReference>
<dbReference type="InterPro" id="IPR010897">
    <property type="entry name" value="Spore_II_P"/>
</dbReference>
<dbReference type="Pfam" id="PF07454">
    <property type="entry name" value="SpoIIP"/>
    <property type="match status" value="1"/>
</dbReference>
<dbReference type="EMBL" id="CP035282">
    <property type="protein sequence ID" value="QAT62166.1"/>
    <property type="molecule type" value="Genomic_DNA"/>
</dbReference>
<reference evidence="3" key="1">
    <citation type="submission" date="2019-01" db="EMBL/GenBank/DDBJ databases">
        <title>Draft genomes of a novel of Sporanaerobacter strains.</title>
        <authorList>
            <person name="Ma S."/>
        </authorList>
    </citation>
    <scope>NUCLEOTIDE SEQUENCE [LARGE SCALE GENOMIC DNA]</scope>
    <source>
        <strain evidence="3">NJN-17</strain>
    </source>
</reference>
<keyword evidence="1" id="KW-0472">Membrane</keyword>
<evidence type="ECO:0000313" key="3">
    <source>
        <dbReference type="Proteomes" id="UP000287969"/>
    </source>
</evidence>
<protein>
    <recommendedName>
        <fullName evidence="4">Stage II sporulation protein P</fullName>
    </recommendedName>
</protein>
<name>A0A410QDW5_9FIRM</name>
<feature type="transmembrane region" description="Helical" evidence="1">
    <location>
        <begin position="12"/>
        <end position="34"/>
    </location>
</feature>
<dbReference type="AlphaFoldDB" id="A0A410QDW5"/>
<proteinExistence type="predicted"/>
<gene>
    <name evidence="2" type="ORF">EQM13_11490</name>
</gene>
<dbReference type="Proteomes" id="UP000287969">
    <property type="component" value="Chromosome"/>
</dbReference>
<organism evidence="2 3">
    <name type="scientific">Acidilutibacter cellobiosedens</name>
    <dbReference type="NCBI Taxonomy" id="2507161"/>
    <lineage>
        <taxon>Bacteria</taxon>
        <taxon>Bacillati</taxon>
        <taxon>Bacillota</taxon>
        <taxon>Tissierellia</taxon>
        <taxon>Tissierellales</taxon>
        <taxon>Acidilutibacteraceae</taxon>
        <taxon>Acidilutibacter</taxon>
    </lineage>
</organism>
<dbReference type="NCBIfam" id="TIGR02867">
    <property type="entry name" value="spore_II_P"/>
    <property type="match status" value="1"/>
</dbReference>
<keyword evidence="3" id="KW-1185">Reference proteome</keyword>
<sequence length="388" mass="44064">MNTKRTRTDYILYAFFLMLIFFIGASIINNLFVISDNKSEEISPKTVKTSDLIIDLFSKSNSWFKYYLEKENKESSSIYEYVRGKYFNVSIDINNFVKSQFPALFSLANDKFTVSDNKGEDKSKSQEEKTNAETLEDLILIEDELEKEEGKLMEEDSSASVDVSKISKPSNINPIKVDKSKPYIVIYHTHGTEGYLPIKENQYHTTERKYNMLTIGDVMYETLNKDGYNTIHIDTYHDIPSYGQSYSRSLKTITSKLKEEPNLKVVFDVHRDGVSEDASYIDKAKSEAKVKVNGEDVATFSLVIGPDSPNVKEVTEFAKYIKNVSDKMYPGLCKGIIIKPTGRFNQFVTNYYALIEVGSNLNTIDEAKASSKLIAKIIGVVMSNIISE</sequence>
<dbReference type="OrthoDB" id="1633470at2"/>
<evidence type="ECO:0000313" key="2">
    <source>
        <dbReference type="EMBL" id="QAT62166.1"/>
    </source>
</evidence>
<dbReference type="KEGG" id="spoa:EQM13_11490"/>
<keyword evidence="1" id="KW-1133">Transmembrane helix</keyword>
<evidence type="ECO:0008006" key="4">
    <source>
        <dbReference type="Google" id="ProtNLM"/>
    </source>
</evidence>
<accession>A0A410QDW5</accession>
<evidence type="ECO:0000256" key="1">
    <source>
        <dbReference type="SAM" id="Phobius"/>
    </source>
</evidence>
<keyword evidence="1" id="KW-0812">Transmembrane</keyword>